<dbReference type="CDD" id="cd17758">
    <property type="entry name" value="MCM7"/>
    <property type="match status" value="1"/>
</dbReference>
<dbReference type="PRINTS" id="PR01657">
    <property type="entry name" value="MCMFAMILY"/>
</dbReference>
<dbReference type="GO" id="GO:0042555">
    <property type="term" value="C:MCM complex"/>
    <property type="evidence" value="ECO:0007669"/>
    <property type="project" value="InterPro"/>
</dbReference>
<sequence length="791" mass="88600">MDLSQPTAYEAEIMHYLVVEATFSVVIQHTIQSRSIRPERPIEEDERVASHSPSFKMMMHFFKMAFNKEGMDYDKHKALIREFIDTYYGVDESGAKVFYYREDIQRIAEREQVALYVNLDDINRFDESLAVLIEGNARRFHQIFNEVIDEMVQEILGDRQPPIRDALDAFIFQRVYMDDQSKIADGYLGGTIQEARKKYPPQLLRRFEVIFKNRDAMKPLAANCVGKLVTVSGIVIRATEVKPIVEVMTYACDTCGAEVYQPVNGPSFMPAVNCPSKDCVESKANGRLHMQVRGSKFGKFQEIKIQETSDQVPVGSIPRTLTVNIYGEATRQCAPGDHVRISGVLIPLMRTGFRQGGGGLVAETFLEAHFVENIRSSVDEKDTDDDLTEEEVELLAQDNLYDMLAYSIAPEIYGLTDVKKSLLLALVGGVDRNASGMKIRGCLNVLLMGDPGVAKSQLLSYVNRLAPRSQYTTGRGSSGVGLTAAVVKDPVTGEMTLEGGALVLADRGICCIDEFDKMMESDRTSIHEVMEQQTISIAKAGIMTTLNARVAIVAAANPAFGRYNPKRTIEQNIDLPAALLSRFDLLWLIQDKPDRDGDKRLASHITYVHMNAKQPEVDGMKPIDMRLIRRLIEVAQRKQPVVGDTLRERLVEMYVDMRRVARESDDSTFTSPRLLLSVIRMSTALARLRLSNVVLPDDIEEAIRLMQASKDSLRPEMLQQEIRQSPIDRAFAVLRELNSSAGDAVIALQTAVEACARKGISEEALRDAITVHQSNGVIMVDSQQRIRFVMN</sequence>
<dbReference type="EMBL" id="KE124922">
    <property type="protein sequence ID" value="EPB74911.1"/>
    <property type="molecule type" value="Genomic_DNA"/>
</dbReference>
<dbReference type="GO" id="GO:0003697">
    <property type="term" value="F:single-stranded DNA binding"/>
    <property type="evidence" value="ECO:0007669"/>
    <property type="project" value="TreeGrafter"/>
</dbReference>
<evidence type="ECO:0000256" key="11">
    <source>
        <dbReference type="RuleBase" id="RU365012"/>
    </source>
</evidence>
<proteinExistence type="inferred from homology"/>
<dbReference type="InterPro" id="IPR027925">
    <property type="entry name" value="MCM_N"/>
</dbReference>
<dbReference type="GO" id="GO:0006271">
    <property type="term" value="P:DNA strand elongation involved in DNA replication"/>
    <property type="evidence" value="ECO:0007669"/>
    <property type="project" value="TreeGrafter"/>
</dbReference>
<evidence type="ECO:0000256" key="8">
    <source>
        <dbReference type="ARBA" id="ARBA00023242"/>
    </source>
</evidence>
<dbReference type="InterPro" id="IPR012340">
    <property type="entry name" value="NA-bd_OB-fold"/>
</dbReference>
<dbReference type="InterPro" id="IPR027417">
    <property type="entry name" value="P-loop_NTPase"/>
</dbReference>
<dbReference type="Gene3D" id="2.20.28.10">
    <property type="match status" value="1"/>
</dbReference>
<dbReference type="PANTHER" id="PTHR11630:SF26">
    <property type="entry name" value="DNA REPLICATION LICENSING FACTOR MCM7"/>
    <property type="match status" value="1"/>
</dbReference>
<evidence type="ECO:0000256" key="1">
    <source>
        <dbReference type="ARBA" id="ARBA00004123"/>
    </source>
</evidence>
<organism evidence="13 14">
    <name type="scientific">Ancylostoma ceylanicum</name>
    <dbReference type="NCBI Taxonomy" id="53326"/>
    <lineage>
        <taxon>Eukaryota</taxon>
        <taxon>Metazoa</taxon>
        <taxon>Ecdysozoa</taxon>
        <taxon>Nematoda</taxon>
        <taxon>Chromadorea</taxon>
        <taxon>Rhabditida</taxon>
        <taxon>Rhabditina</taxon>
        <taxon>Rhabditomorpha</taxon>
        <taxon>Strongyloidea</taxon>
        <taxon>Ancylostomatidae</taxon>
        <taxon>Ancylostomatinae</taxon>
        <taxon>Ancylostoma</taxon>
    </lineage>
</organism>
<evidence type="ECO:0000256" key="10">
    <source>
        <dbReference type="RuleBase" id="RU004070"/>
    </source>
</evidence>
<dbReference type="FunFam" id="2.20.28.10:FF:000004">
    <property type="entry name" value="DNA replication licensing factor MCM7"/>
    <property type="match status" value="1"/>
</dbReference>
<name>A0A0D6LXT2_9BILA</name>
<comment type="function">
    <text evidence="11">Acts as component of the MCM2-7 complex (MCM complex) which is the replicative helicase essential for 'once per cell cycle' DNA replication initiation and elongation in eukaryotic cells. The active ATPase sites in the MCM2-7 ring are formed through the interaction surfaces of two neighboring subunits such that a critical structure of a conserved arginine finger motif is provided in trans relative to the ATP-binding site of the Walker A box of the adjacent subunit. The six ATPase active sites, however, are likely to contribute differentially to the complex helicase activity.</text>
</comment>
<dbReference type="Gene3D" id="3.40.50.300">
    <property type="entry name" value="P-loop containing nucleotide triphosphate hydrolases"/>
    <property type="match status" value="1"/>
</dbReference>
<dbReference type="Pfam" id="PF14551">
    <property type="entry name" value="MCM_N"/>
    <property type="match status" value="1"/>
</dbReference>
<evidence type="ECO:0000256" key="4">
    <source>
        <dbReference type="ARBA" id="ARBA00022801"/>
    </source>
</evidence>
<dbReference type="InterPro" id="IPR018525">
    <property type="entry name" value="MCM_CS"/>
</dbReference>
<evidence type="ECO:0000313" key="14">
    <source>
        <dbReference type="Proteomes" id="UP000054495"/>
    </source>
</evidence>
<evidence type="ECO:0000256" key="7">
    <source>
        <dbReference type="ARBA" id="ARBA00023125"/>
    </source>
</evidence>
<evidence type="ECO:0000256" key="5">
    <source>
        <dbReference type="ARBA" id="ARBA00022806"/>
    </source>
</evidence>
<dbReference type="PRINTS" id="PR01663">
    <property type="entry name" value="MCMPROTEIN7"/>
</dbReference>
<dbReference type="Pfam" id="PF00493">
    <property type="entry name" value="MCM"/>
    <property type="match status" value="1"/>
</dbReference>
<keyword evidence="2 11" id="KW-0235">DNA replication</keyword>
<dbReference type="InterPro" id="IPR041562">
    <property type="entry name" value="MCM_lid"/>
</dbReference>
<dbReference type="GO" id="GO:0005524">
    <property type="term" value="F:ATP binding"/>
    <property type="evidence" value="ECO:0007669"/>
    <property type="project" value="UniProtKB-KW"/>
</dbReference>
<dbReference type="InterPro" id="IPR031327">
    <property type="entry name" value="MCM"/>
</dbReference>
<comment type="subcellular location">
    <subcellularLocation>
        <location evidence="1 11">Nucleus</location>
    </subcellularLocation>
</comment>
<dbReference type="InterPro" id="IPR033762">
    <property type="entry name" value="MCM_OB"/>
</dbReference>
<comment type="catalytic activity">
    <reaction evidence="11">
        <text>ATP + H2O = ADP + phosphate + H(+)</text>
        <dbReference type="Rhea" id="RHEA:13065"/>
        <dbReference type="ChEBI" id="CHEBI:15377"/>
        <dbReference type="ChEBI" id="CHEBI:15378"/>
        <dbReference type="ChEBI" id="CHEBI:30616"/>
        <dbReference type="ChEBI" id="CHEBI:43474"/>
        <dbReference type="ChEBI" id="CHEBI:456216"/>
        <dbReference type="EC" id="3.6.4.12"/>
    </reaction>
</comment>
<dbReference type="InterPro" id="IPR008050">
    <property type="entry name" value="MCM7"/>
</dbReference>
<dbReference type="SMART" id="SM00350">
    <property type="entry name" value="MCM"/>
    <property type="match status" value="1"/>
</dbReference>
<keyword evidence="14" id="KW-1185">Reference proteome</keyword>
<keyword evidence="3 10" id="KW-0547">Nucleotide-binding</keyword>
<dbReference type="Pfam" id="PF17207">
    <property type="entry name" value="MCM_OB"/>
    <property type="match status" value="1"/>
</dbReference>
<dbReference type="Gene3D" id="3.30.1640.10">
    <property type="entry name" value="mini-chromosome maintenance (MCM) complex, chain A, domain 1"/>
    <property type="match status" value="1"/>
</dbReference>
<keyword evidence="4 11" id="KW-0378">Hydrolase</keyword>
<dbReference type="SUPFAM" id="SSF52540">
    <property type="entry name" value="P-loop containing nucleoside triphosphate hydrolases"/>
    <property type="match status" value="1"/>
</dbReference>
<keyword evidence="7 10" id="KW-0238">DNA-binding</keyword>
<evidence type="ECO:0000313" key="13">
    <source>
        <dbReference type="EMBL" id="EPB74911.1"/>
    </source>
</evidence>
<keyword evidence="8 11" id="KW-0539">Nucleus</keyword>
<dbReference type="SMART" id="SM00382">
    <property type="entry name" value="AAA"/>
    <property type="match status" value="1"/>
</dbReference>
<evidence type="ECO:0000259" key="12">
    <source>
        <dbReference type="PROSITE" id="PS50051"/>
    </source>
</evidence>
<dbReference type="InterPro" id="IPR001208">
    <property type="entry name" value="MCM_dom"/>
</dbReference>
<dbReference type="FunFam" id="3.40.50.300:FF:000826">
    <property type="entry name" value="Replicative DNA helicase Mcm"/>
    <property type="match status" value="1"/>
</dbReference>
<dbReference type="GO" id="GO:0016887">
    <property type="term" value="F:ATP hydrolysis activity"/>
    <property type="evidence" value="ECO:0007669"/>
    <property type="project" value="RHEA"/>
</dbReference>
<gene>
    <name evidence="11" type="primary">MCM7</name>
    <name evidence="13" type="ORF">ANCCEY_05973</name>
</gene>
<comment type="similarity">
    <text evidence="10">Belongs to the MCM family.</text>
</comment>
<dbReference type="PROSITE" id="PS50051">
    <property type="entry name" value="MCM_2"/>
    <property type="match status" value="1"/>
</dbReference>
<dbReference type="GO" id="GO:0006270">
    <property type="term" value="P:DNA replication initiation"/>
    <property type="evidence" value="ECO:0007669"/>
    <property type="project" value="InterPro"/>
</dbReference>
<dbReference type="EC" id="3.6.4.12" evidence="11"/>
<keyword evidence="5 11" id="KW-0347">Helicase</keyword>
<dbReference type="PROSITE" id="PS00847">
    <property type="entry name" value="MCM_1"/>
    <property type="match status" value="1"/>
</dbReference>
<keyword evidence="9 11" id="KW-0131">Cell cycle</keyword>
<dbReference type="SUPFAM" id="SSF50249">
    <property type="entry name" value="Nucleic acid-binding proteins"/>
    <property type="match status" value="1"/>
</dbReference>
<reference evidence="13 14" key="1">
    <citation type="submission" date="2013-05" db="EMBL/GenBank/DDBJ databases">
        <title>Draft genome of the parasitic nematode Anyclostoma ceylanicum.</title>
        <authorList>
            <person name="Mitreva M."/>
        </authorList>
    </citation>
    <scope>NUCLEOTIDE SEQUENCE [LARGE SCALE GENOMIC DNA]</scope>
</reference>
<dbReference type="Proteomes" id="UP000054495">
    <property type="component" value="Unassembled WGS sequence"/>
</dbReference>
<dbReference type="Pfam" id="PF17855">
    <property type="entry name" value="MCM_lid"/>
    <property type="match status" value="1"/>
</dbReference>
<feature type="domain" description="MCM C-terminal AAA(+) ATPase" evidence="12">
    <location>
        <begin position="400"/>
        <end position="605"/>
    </location>
</feature>
<evidence type="ECO:0000256" key="2">
    <source>
        <dbReference type="ARBA" id="ARBA00022705"/>
    </source>
</evidence>
<dbReference type="GO" id="GO:0000727">
    <property type="term" value="P:double-strand break repair via break-induced replication"/>
    <property type="evidence" value="ECO:0007669"/>
    <property type="project" value="TreeGrafter"/>
</dbReference>
<evidence type="ECO:0000256" key="9">
    <source>
        <dbReference type="ARBA" id="ARBA00023306"/>
    </source>
</evidence>
<evidence type="ECO:0000256" key="6">
    <source>
        <dbReference type="ARBA" id="ARBA00022840"/>
    </source>
</evidence>
<accession>A0A0D6LXT2</accession>
<dbReference type="GO" id="GO:0017116">
    <property type="term" value="F:single-stranded DNA helicase activity"/>
    <property type="evidence" value="ECO:0007669"/>
    <property type="project" value="TreeGrafter"/>
</dbReference>
<dbReference type="Gene3D" id="2.40.50.140">
    <property type="entry name" value="Nucleic acid-binding proteins"/>
    <property type="match status" value="1"/>
</dbReference>
<dbReference type="InterPro" id="IPR003593">
    <property type="entry name" value="AAA+_ATPase"/>
</dbReference>
<keyword evidence="6 10" id="KW-0067">ATP-binding</keyword>
<dbReference type="GO" id="GO:0005634">
    <property type="term" value="C:nucleus"/>
    <property type="evidence" value="ECO:0007669"/>
    <property type="project" value="UniProtKB-SubCell"/>
</dbReference>
<dbReference type="PANTHER" id="PTHR11630">
    <property type="entry name" value="DNA REPLICATION LICENSING FACTOR MCM FAMILY MEMBER"/>
    <property type="match status" value="1"/>
</dbReference>
<protein>
    <recommendedName>
        <fullName evidence="11">DNA replication licensing factor MCM7</fullName>
        <ecNumber evidence="11">3.6.4.12</ecNumber>
    </recommendedName>
</protein>
<dbReference type="AlphaFoldDB" id="A0A0D6LXT2"/>
<evidence type="ECO:0000256" key="3">
    <source>
        <dbReference type="ARBA" id="ARBA00022741"/>
    </source>
</evidence>